<evidence type="ECO:0000256" key="11">
    <source>
        <dbReference type="ARBA" id="ARBA00023136"/>
    </source>
</evidence>
<evidence type="ECO:0000256" key="13">
    <source>
        <dbReference type="PIRSR" id="PIRSR028937-2"/>
    </source>
</evidence>
<dbReference type="Pfam" id="PF05199">
    <property type="entry name" value="GMC_oxred_C"/>
    <property type="match status" value="1"/>
</dbReference>
<sequence length="656" mass="71491">LLLCGAESTDKAYPYDKKFSEVPLEEREKLMYQWANSDDDDSRLNFKIFKTFILNTVYSKVDAKGYNPTWEAIGYAGPDPNSMKATLPPKPSALKSAVFDVREHPDLRGVLKHTGYTLLDDISHLKPALLPSNKLEDGEDVIGIKCDVIIVGAGSGGSVPAQVLSTAGLKVLLLEKGRYFAREDLSLLEQPTFSELYEEGGFLATDDVAYSLMSAAVVGGGTCINWAASFQTPPHVRQEWAEECGLPMFTSEKYQQALDLICKKIGVQPNATVESFQNAVLRKGCVELGLHSANIPRNASPEHYCGCCNMGCRRGMKQATTETWLVEAAAAGATILTGTKGLQVLFTDGTKKEKKAIGVLATTLGDQPKKLIIEAKATIVSTGSIMTPPLLIRSGLTNPNIGKHFHIHPVLGVWGYFPDEEKNPGASFEGGIMTAFSAVSARWDTVGYGPVLMTPSFHPGQYASVVTWKSGAQHKEAMRRFRRVSQVVLFTRDKGAGSIGVDKKTDEITIEYTLDPYDEEVCLEGAEKGLRVLKAAGAVEVGTHHHDAESFTFGKSTSWKEEKKRFEEYLASVRSKGLKPNRLPMVSYHLLGSCRMGSSPENSVIDAKGETWDAEGLFLTDASVFPTPTGLNPMVTIQSIAYCTAQNVVEHVKSSK</sequence>
<proteinExistence type="inferred from homology"/>
<dbReference type="InterPro" id="IPR007867">
    <property type="entry name" value="GMC_OxRtase_C"/>
</dbReference>
<dbReference type="eggNOG" id="ENOG502QSD8">
    <property type="taxonomic scope" value="Eukaryota"/>
</dbReference>
<dbReference type="InterPro" id="IPR012400">
    <property type="entry name" value="Long_Oxdase"/>
</dbReference>
<dbReference type="SUPFAM" id="SSF51905">
    <property type="entry name" value="FAD/NAD(P)-binding domain"/>
    <property type="match status" value="1"/>
</dbReference>
<evidence type="ECO:0000256" key="9">
    <source>
        <dbReference type="ARBA" id="ARBA00022989"/>
    </source>
</evidence>
<evidence type="ECO:0000256" key="5">
    <source>
        <dbReference type="ARBA" id="ARBA00013125"/>
    </source>
</evidence>
<keyword evidence="7" id="KW-0812">Transmembrane</keyword>
<reference evidence="16 17" key="1">
    <citation type="journal article" date="2011" name="Science">
        <title>The Selaginella genome identifies genetic changes associated with the evolution of vascular plants.</title>
        <authorList>
            <person name="Banks J.A."/>
            <person name="Nishiyama T."/>
            <person name="Hasebe M."/>
            <person name="Bowman J.L."/>
            <person name="Gribskov M."/>
            <person name="dePamphilis C."/>
            <person name="Albert V.A."/>
            <person name="Aono N."/>
            <person name="Aoyama T."/>
            <person name="Ambrose B.A."/>
            <person name="Ashton N.W."/>
            <person name="Axtell M.J."/>
            <person name="Barker E."/>
            <person name="Barker M.S."/>
            <person name="Bennetzen J.L."/>
            <person name="Bonawitz N.D."/>
            <person name="Chapple C."/>
            <person name="Cheng C."/>
            <person name="Correa L.G."/>
            <person name="Dacre M."/>
            <person name="DeBarry J."/>
            <person name="Dreyer I."/>
            <person name="Elias M."/>
            <person name="Engstrom E.M."/>
            <person name="Estelle M."/>
            <person name="Feng L."/>
            <person name="Finet C."/>
            <person name="Floyd S.K."/>
            <person name="Frommer W.B."/>
            <person name="Fujita T."/>
            <person name="Gramzow L."/>
            <person name="Gutensohn M."/>
            <person name="Harholt J."/>
            <person name="Hattori M."/>
            <person name="Heyl A."/>
            <person name="Hirai T."/>
            <person name="Hiwatashi Y."/>
            <person name="Ishikawa M."/>
            <person name="Iwata M."/>
            <person name="Karol K.G."/>
            <person name="Koehler B."/>
            <person name="Kolukisaoglu U."/>
            <person name="Kubo M."/>
            <person name="Kurata T."/>
            <person name="Lalonde S."/>
            <person name="Li K."/>
            <person name="Li Y."/>
            <person name="Litt A."/>
            <person name="Lyons E."/>
            <person name="Manning G."/>
            <person name="Maruyama T."/>
            <person name="Michael T.P."/>
            <person name="Mikami K."/>
            <person name="Miyazaki S."/>
            <person name="Morinaga S."/>
            <person name="Murata T."/>
            <person name="Mueller-Roeber B."/>
            <person name="Nelson D.R."/>
            <person name="Obara M."/>
            <person name="Oguri Y."/>
            <person name="Olmstead R.G."/>
            <person name="Onodera N."/>
            <person name="Petersen B.L."/>
            <person name="Pils B."/>
            <person name="Prigge M."/>
            <person name="Rensing S.A."/>
            <person name="Riano-Pachon D.M."/>
            <person name="Roberts A.W."/>
            <person name="Sato Y."/>
            <person name="Scheller H.V."/>
            <person name="Schulz B."/>
            <person name="Schulz C."/>
            <person name="Shakirov E.V."/>
            <person name="Shibagaki N."/>
            <person name="Shinohara N."/>
            <person name="Shippen D.E."/>
            <person name="Soerensen I."/>
            <person name="Sotooka R."/>
            <person name="Sugimoto N."/>
            <person name="Sugita M."/>
            <person name="Sumikawa N."/>
            <person name="Tanurdzic M."/>
            <person name="Theissen G."/>
            <person name="Ulvskov P."/>
            <person name="Wakazuki S."/>
            <person name="Weng J.K."/>
            <person name="Willats W.W."/>
            <person name="Wipf D."/>
            <person name="Wolf P.G."/>
            <person name="Yang L."/>
            <person name="Zimmer A.D."/>
            <person name="Zhu Q."/>
            <person name="Mitros T."/>
            <person name="Hellsten U."/>
            <person name="Loque D."/>
            <person name="Otillar R."/>
            <person name="Salamov A."/>
            <person name="Schmutz J."/>
            <person name="Shapiro H."/>
            <person name="Lindquist E."/>
            <person name="Lucas S."/>
            <person name="Rokhsar D."/>
            <person name="Grigoriev I.V."/>
        </authorList>
    </citation>
    <scope>NUCLEOTIDE SEQUENCE [LARGE SCALE GENOMIC DNA]</scope>
</reference>
<dbReference type="Gramene" id="EFJ17811">
    <property type="protein sequence ID" value="EFJ17811"/>
    <property type="gene ID" value="SELMODRAFT_114089"/>
</dbReference>
<feature type="active site" description="Proton acceptor" evidence="12">
    <location>
        <position position="589"/>
    </location>
</feature>
<evidence type="ECO:0000256" key="4">
    <source>
        <dbReference type="ARBA" id="ARBA00010790"/>
    </source>
</evidence>
<comment type="catalytic activity">
    <reaction evidence="1">
        <text>a long-chain primary fatty alcohol + O2 = a long-chain fatty aldehyde + H2O2</text>
        <dbReference type="Rhea" id="RHEA:22756"/>
        <dbReference type="ChEBI" id="CHEBI:15379"/>
        <dbReference type="ChEBI" id="CHEBI:16240"/>
        <dbReference type="ChEBI" id="CHEBI:17176"/>
        <dbReference type="ChEBI" id="CHEBI:77396"/>
        <dbReference type="EC" id="1.1.3.20"/>
    </reaction>
</comment>
<dbReference type="Gene3D" id="3.50.50.60">
    <property type="entry name" value="FAD/NAD(P)-binding domain"/>
    <property type="match status" value="2"/>
</dbReference>
<gene>
    <name evidence="16" type="ORF">SELMODRAFT_114089</name>
</gene>
<keyword evidence="10" id="KW-0560">Oxidoreductase</keyword>
<dbReference type="EC" id="1.1.3.20" evidence="5"/>
<organism evidence="17">
    <name type="scientific">Selaginella moellendorffii</name>
    <name type="common">Spikemoss</name>
    <dbReference type="NCBI Taxonomy" id="88036"/>
    <lineage>
        <taxon>Eukaryota</taxon>
        <taxon>Viridiplantae</taxon>
        <taxon>Streptophyta</taxon>
        <taxon>Embryophyta</taxon>
        <taxon>Tracheophyta</taxon>
        <taxon>Lycopodiopsida</taxon>
        <taxon>Selaginellales</taxon>
        <taxon>Selaginellaceae</taxon>
        <taxon>Selaginella</taxon>
    </lineage>
</organism>
<dbReference type="Proteomes" id="UP000001514">
    <property type="component" value="Unassembled WGS sequence"/>
</dbReference>
<feature type="domain" description="Glucose-methanol-choline oxidoreductase C-terminal" evidence="15">
    <location>
        <begin position="507"/>
        <end position="641"/>
    </location>
</feature>
<evidence type="ECO:0000256" key="2">
    <source>
        <dbReference type="ARBA" id="ARBA00003842"/>
    </source>
</evidence>
<dbReference type="InterPro" id="IPR000172">
    <property type="entry name" value="GMC_OxRdtase_N"/>
</dbReference>
<evidence type="ECO:0000313" key="17">
    <source>
        <dbReference type="Proteomes" id="UP000001514"/>
    </source>
</evidence>
<dbReference type="GO" id="GO:0046577">
    <property type="term" value="F:long-chain-alcohol oxidase activity"/>
    <property type="evidence" value="ECO:0007669"/>
    <property type="project" value="UniProtKB-EC"/>
</dbReference>
<dbReference type="GO" id="GO:0050660">
    <property type="term" value="F:flavin adenine dinucleotide binding"/>
    <property type="evidence" value="ECO:0007669"/>
    <property type="project" value="InterPro"/>
</dbReference>
<evidence type="ECO:0000259" key="14">
    <source>
        <dbReference type="Pfam" id="PF00732"/>
    </source>
</evidence>
<evidence type="ECO:0000256" key="6">
    <source>
        <dbReference type="ARBA" id="ARBA00022630"/>
    </source>
</evidence>
<evidence type="ECO:0000256" key="7">
    <source>
        <dbReference type="ARBA" id="ARBA00022692"/>
    </source>
</evidence>
<keyword evidence="6" id="KW-0285">Flavoprotein</keyword>
<evidence type="ECO:0000256" key="10">
    <source>
        <dbReference type="ARBA" id="ARBA00023002"/>
    </source>
</evidence>
<dbReference type="InterPro" id="IPR036188">
    <property type="entry name" value="FAD/NAD-bd_sf"/>
</dbReference>
<dbReference type="GO" id="GO:0016020">
    <property type="term" value="C:membrane"/>
    <property type="evidence" value="ECO:0007669"/>
    <property type="project" value="UniProtKB-SubCell"/>
</dbReference>
<evidence type="ECO:0000313" key="16">
    <source>
        <dbReference type="EMBL" id="EFJ17811.1"/>
    </source>
</evidence>
<evidence type="ECO:0000259" key="15">
    <source>
        <dbReference type="Pfam" id="PF05199"/>
    </source>
</evidence>
<comment type="subcellular location">
    <subcellularLocation>
        <location evidence="3">Membrane</location>
    </subcellularLocation>
</comment>
<dbReference type="EMBL" id="GL377612">
    <property type="protein sequence ID" value="EFJ17811.1"/>
    <property type="molecule type" value="Genomic_DNA"/>
</dbReference>
<comment type="similarity">
    <text evidence="4">Belongs to the GMC oxidoreductase family.</text>
</comment>
<keyword evidence="9" id="KW-1133">Transmembrane helix</keyword>
<dbReference type="OMA" id="HEHNTTE"/>
<feature type="binding site" evidence="13">
    <location>
        <begin position="146"/>
        <end position="161"/>
    </location>
    <ligand>
        <name>FAD</name>
        <dbReference type="ChEBI" id="CHEBI:57692"/>
    </ligand>
</feature>
<comment type="function">
    <text evidence="2">Long-chain fatty alcohol oxidase involved in the omega-oxidation pathway of lipid degradation.</text>
</comment>
<keyword evidence="8 13" id="KW-0274">FAD</keyword>
<dbReference type="HOGENOM" id="CLU_008878_1_0_1"/>
<evidence type="ECO:0000256" key="12">
    <source>
        <dbReference type="PIRSR" id="PIRSR028937-1"/>
    </source>
</evidence>
<keyword evidence="11" id="KW-0472">Membrane</keyword>
<dbReference type="KEGG" id="smo:SELMODRAFT_114089"/>
<evidence type="ECO:0000256" key="1">
    <source>
        <dbReference type="ARBA" id="ARBA00000920"/>
    </source>
</evidence>
<dbReference type="PANTHER" id="PTHR46056:SF12">
    <property type="entry name" value="LONG-CHAIN-ALCOHOL OXIDASE"/>
    <property type="match status" value="1"/>
</dbReference>
<feature type="domain" description="Glucose-methanol-choline oxidoreductase N-terminal" evidence="14">
    <location>
        <begin position="194"/>
        <end position="410"/>
    </location>
</feature>
<evidence type="ECO:0000256" key="8">
    <source>
        <dbReference type="ARBA" id="ARBA00022827"/>
    </source>
</evidence>
<keyword evidence="17" id="KW-1185">Reference proteome</keyword>
<dbReference type="PIRSF" id="PIRSF028937">
    <property type="entry name" value="Lg_Ch_AO"/>
    <property type="match status" value="1"/>
</dbReference>
<feature type="non-terminal residue" evidence="16">
    <location>
        <position position="1"/>
    </location>
</feature>
<accession>D8SD30</accession>
<dbReference type="Pfam" id="PF00732">
    <property type="entry name" value="GMC_oxred_N"/>
    <property type="match status" value="1"/>
</dbReference>
<evidence type="ECO:0000256" key="3">
    <source>
        <dbReference type="ARBA" id="ARBA00004370"/>
    </source>
</evidence>
<dbReference type="PANTHER" id="PTHR46056">
    <property type="entry name" value="LONG-CHAIN-ALCOHOL OXIDASE"/>
    <property type="match status" value="1"/>
</dbReference>
<dbReference type="AlphaFoldDB" id="D8SD30"/>
<protein>
    <recommendedName>
        <fullName evidence="5">long-chain-alcohol oxidase</fullName>
        <ecNumber evidence="5">1.1.3.20</ecNumber>
    </recommendedName>
</protein>
<name>D8SD30_SELML</name>
<dbReference type="InParanoid" id="D8SD30"/>